<feature type="domain" description="MRH" evidence="9">
    <location>
        <begin position="306"/>
        <end position="446"/>
    </location>
</feature>
<feature type="domain" description="MRH" evidence="9">
    <location>
        <begin position="461"/>
        <end position="599"/>
    </location>
</feature>
<dbReference type="PANTHER" id="PTHR15071:SF0">
    <property type="entry name" value="MANNOSE 6-PHOSPHATE RECEPTOR-LIKE PROTEIN 1"/>
    <property type="match status" value="1"/>
</dbReference>
<dbReference type="GO" id="GO:0005537">
    <property type="term" value="F:D-mannose binding"/>
    <property type="evidence" value="ECO:0007669"/>
    <property type="project" value="InterPro"/>
</dbReference>
<keyword evidence="5 8" id="KW-1133">Transmembrane helix</keyword>
<proteinExistence type="predicted"/>
<evidence type="ECO:0000256" key="8">
    <source>
        <dbReference type="SAM" id="Phobius"/>
    </source>
</evidence>
<protein>
    <recommendedName>
        <fullName evidence="9">MRH domain-containing protein</fullName>
    </recommendedName>
</protein>
<evidence type="ECO:0000313" key="11">
    <source>
        <dbReference type="Proteomes" id="UP000410492"/>
    </source>
</evidence>
<dbReference type="Proteomes" id="UP000410492">
    <property type="component" value="Unassembled WGS sequence"/>
</dbReference>
<keyword evidence="7" id="KW-1015">Disulfide bond</keyword>
<dbReference type="GO" id="GO:0038023">
    <property type="term" value="F:signaling receptor activity"/>
    <property type="evidence" value="ECO:0007669"/>
    <property type="project" value="InterPro"/>
</dbReference>
<gene>
    <name evidence="10" type="ORF">CALMAC_LOCUS15124</name>
</gene>
<dbReference type="Gene3D" id="2.70.130.10">
    <property type="entry name" value="Mannose-6-phosphate receptor binding domain"/>
    <property type="match status" value="4"/>
</dbReference>
<dbReference type="GO" id="GO:0000139">
    <property type="term" value="C:Golgi membrane"/>
    <property type="evidence" value="ECO:0007669"/>
    <property type="project" value="UniProtKB-SubCell"/>
</dbReference>
<sequence>MSECLQIQRSTKLSNFFILLIIFLTNLTSVYTSPLVLDDASSCSKTKLGNSFFFTNKMWSATKENVTVYFNLCDKLPGEICGDNIDACVKHKNGTVILKGNLDFRVVSLLGSSEKDKRFSLAIENSIGKVAVGSTTLDIQIIDICSIMKGVEMKIEERILGSTTYHVDMNDPTCPCTIKIKDKHLDLRPIKGTYSVQSSSNNFSISLCEPNKLCEGVDVTACIIKSGKTGPLSEMSSEMLEYQKSENQVVLKGKYKKGGIKTDFELRLICNWIMTTPKIVYSVPSSQGKNYHFLMESSQACIVENPQCEFSTGNPTYYYYNLSSLNNDAGYMVTNVSDGSSMYINPCGRLKFRGEKNFCTDTYSQICEVKGNKYLNKGSMLKNYQARAADLSLTYSSGIRCKDNDTKQYETHISFVCSKKDDHPKVMKSDECNLYIKWNTPAACLKARKKDCDEIPEPRRHSCVIEQDGQIYDLSKLAKENSSYVLKDNDDPSIEYLLNVCASVVDFEAVCIKGASVILKDAKEIDIKKRVKLLGKLNSLTKVNEKLVIDATNGHPCDHGEYSSKIVFICSEKEEAPILAKKTNCNFEFLFKTKYACGNQTVPGEGAACSFKHPSTSQMFDFKNPEENVIAVPLKNTLYYFNICRTEPQAKCSNGECLYVQPKKLLFVHEGKKYLDFQLNRTCKSSDEFNRTLIELLCEPGVESNDRSTILNIANCILYLTPVISQACSTNKNTEDQTDSPDIEKTKYSIGNIDSHDKPLKYEDQQLGTLEDKKNSTKNAESVKKGDFDVEVKTKVSSEKTDERKKKEEVDVEVNTKLPKQDAVIPEKKLNCTSFIKNNDTGYIFDISSLKTPVEIIGCPSIAFNYSNNSVSITYPTKNICMKVRSTDSKYNVVMKCVPGSDYKIVRDDCNQIIVNNLDACKLLERIPTSGSYSKGAVAGITITVILILGIVVTVAVLAYVRIYRKRISYGSVSYEKVKSHLS</sequence>
<dbReference type="EMBL" id="CAACVG010010593">
    <property type="protein sequence ID" value="VEN56151.1"/>
    <property type="molecule type" value="Genomic_DNA"/>
</dbReference>
<evidence type="ECO:0000256" key="1">
    <source>
        <dbReference type="ARBA" id="ARBA00004308"/>
    </source>
</evidence>
<evidence type="ECO:0000256" key="6">
    <source>
        <dbReference type="ARBA" id="ARBA00023136"/>
    </source>
</evidence>
<dbReference type="PROSITE" id="PS51914">
    <property type="entry name" value="MRH"/>
    <property type="match status" value="2"/>
</dbReference>
<evidence type="ECO:0000256" key="4">
    <source>
        <dbReference type="ARBA" id="ARBA00022729"/>
    </source>
</evidence>
<dbReference type="InterPro" id="IPR009011">
    <property type="entry name" value="Man6P_isomerase_rcpt-bd_dom_sf"/>
</dbReference>
<dbReference type="InterPro" id="IPR000479">
    <property type="entry name" value="CIMR_rpt"/>
</dbReference>
<evidence type="ECO:0000256" key="7">
    <source>
        <dbReference type="ARBA" id="ARBA00023157"/>
    </source>
</evidence>
<organism evidence="10 11">
    <name type="scientific">Callosobruchus maculatus</name>
    <name type="common">Southern cowpea weevil</name>
    <name type="synonym">Pulse bruchid</name>
    <dbReference type="NCBI Taxonomy" id="64391"/>
    <lineage>
        <taxon>Eukaryota</taxon>
        <taxon>Metazoa</taxon>
        <taxon>Ecdysozoa</taxon>
        <taxon>Arthropoda</taxon>
        <taxon>Hexapoda</taxon>
        <taxon>Insecta</taxon>
        <taxon>Pterygota</taxon>
        <taxon>Neoptera</taxon>
        <taxon>Endopterygota</taxon>
        <taxon>Coleoptera</taxon>
        <taxon>Polyphaga</taxon>
        <taxon>Cucujiformia</taxon>
        <taxon>Chrysomeloidea</taxon>
        <taxon>Chrysomelidae</taxon>
        <taxon>Bruchinae</taxon>
        <taxon>Bruchini</taxon>
        <taxon>Callosobruchus</taxon>
    </lineage>
</organism>
<feature type="transmembrane region" description="Helical" evidence="8">
    <location>
        <begin position="16"/>
        <end position="37"/>
    </location>
</feature>
<dbReference type="Pfam" id="PF00878">
    <property type="entry name" value="CIMR"/>
    <property type="match status" value="3"/>
</dbReference>
<dbReference type="InterPro" id="IPR044865">
    <property type="entry name" value="MRH_dom"/>
</dbReference>
<keyword evidence="11" id="KW-1185">Reference proteome</keyword>
<evidence type="ECO:0000313" key="10">
    <source>
        <dbReference type="EMBL" id="VEN56151.1"/>
    </source>
</evidence>
<evidence type="ECO:0000256" key="2">
    <source>
        <dbReference type="ARBA" id="ARBA00022448"/>
    </source>
</evidence>
<keyword evidence="2" id="KW-0813">Transport</keyword>
<evidence type="ECO:0000259" key="9">
    <source>
        <dbReference type="PROSITE" id="PS51914"/>
    </source>
</evidence>
<dbReference type="SMART" id="SM01404">
    <property type="entry name" value="CIMR"/>
    <property type="match status" value="3"/>
</dbReference>
<evidence type="ECO:0000256" key="3">
    <source>
        <dbReference type="ARBA" id="ARBA00022692"/>
    </source>
</evidence>
<reference evidence="10 11" key="1">
    <citation type="submission" date="2019-01" db="EMBL/GenBank/DDBJ databases">
        <authorList>
            <person name="Sayadi A."/>
        </authorList>
    </citation>
    <scope>NUCLEOTIDE SEQUENCE [LARGE SCALE GENOMIC DNA]</scope>
</reference>
<comment type="subcellular location">
    <subcellularLocation>
        <location evidence="1">Endomembrane system</location>
    </subcellularLocation>
</comment>
<keyword evidence="6 8" id="KW-0472">Membrane</keyword>
<keyword evidence="4" id="KW-0732">Signal</keyword>
<evidence type="ECO:0000256" key="5">
    <source>
        <dbReference type="ARBA" id="ARBA00022989"/>
    </source>
</evidence>
<dbReference type="GO" id="GO:0010008">
    <property type="term" value="C:endosome membrane"/>
    <property type="evidence" value="ECO:0007669"/>
    <property type="project" value="UniProtKB-SubCell"/>
</dbReference>
<dbReference type="GO" id="GO:0007041">
    <property type="term" value="P:lysosomal transport"/>
    <property type="evidence" value="ECO:0007669"/>
    <property type="project" value="InterPro"/>
</dbReference>
<feature type="transmembrane region" description="Helical" evidence="8">
    <location>
        <begin position="937"/>
        <end position="961"/>
    </location>
</feature>
<dbReference type="OrthoDB" id="4504960at2759"/>
<dbReference type="SUPFAM" id="SSF50911">
    <property type="entry name" value="Mannose 6-phosphate receptor domain"/>
    <property type="match status" value="4"/>
</dbReference>
<accession>A0A653D9C4</accession>
<dbReference type="PANTHER" id="PTHR15071">
    <property type="entry name" value="MANNOSE-6-PHOSPHATE RECEPTOR FAMILY MEMBER"/>
    <property type="match status" value="1"/>
</dbReference>
<keyword evidence="3 8" id="KW-0812">Transmembrane</keyword>
<name>A0A653D9C4_CALMS</name>
<dbReference type="AlphaFoldDB" id="A0A653D9C4"/>